<proteinExistence type="inferred from homology"/>
<reference evidence="8 9" key="1">
    <citation type="journal article" date="2013" name="Genome Announc.">
        <title>Draft Genome Sequence of the Cellulolytic, Mesophilic, Anaerobic Bacterium Clostridium termitidis Strain CT1112 (DSM 5398).</title>
        <authorList>
            <person name="Lal S."/>
            <person name="Ramachandran U."/>
            <person name="Zhang X."/>
            <person name="Munir R."/>
            <person name="Sparling R."/>
            <person name="Levin D.B."/>
        </authorList>
    </citation>
    <scope>NUCLEOTIDE SEQUENCE [LARGE SCALE GENOMIC DNA]</scope>
    <source>
        <strain evidence="8 9">CT1112</strain>
    </source>
</reference>
<dbReference type="PATRIC" id="fig|1195236.3.peg.3463"/>
<comment type="catalytic activity">
    <reaction evidence="1 7">
        <text>2-C-methyl-D-erythritol 4-phosphate + CTP + H(+) = 4-CDP-2-C-methyl-D-erythritol + diphosphate</text>
        <dbReference type="Rhea" id="RHEA:13429"/>
        <dbReference type="ChEBI" id="CHEBI:15378"/>
        <dbReference type="ChEBI" id="CHEBI:33019"/>
        <dbReference type="ChEBI" id="CHEBI:37563"/>
        <dbReference type="ChEBI" id="CHEBI:57823"/>
        <dbReference type="ChEBI" id="CHEBI:58262"/>
        <dbReference type="EC" id="2.7.7.60"/>
    </reaction>
</comment>
<evidence type="ECO:0000256" key="2">
    <source>
        <dbReference type="ARBA" id="ARBA00004787"/>
    </source>
</evidence>
<dbReference type="FunFam" id="3.90.550.10:FF:000003">
    <property type="entry name" value="2-C-methyl-D-erythritol 4-phosphate cytidylyltransferase"/>
    <property type="match status" value="1"/>
</dbReference>
<dbReference type="InterPro" id="IPR001228">
    <property type="entry name" value="IspD"/>
</dbReference>
<accession>S0FL19</accession>
<dbReference type="HAMAP" id="MF_00108">
    <property type="entry name" value="IspD"/>
    <property type="match status" value="1"/>
</dbReference>
<dbReference type="GO" id="GO:0019288">
    <property type="term" value="P:isopentenyl diphosphate biosynthetic process, methylerythritol 4-phosphate pathway"/>
    <property type="evidence" value="ECO:0007669"/>
    <property type="project" value="UniProtKB-UniRule"/>
</dbReference>
<evidence type="ECO:0000256" key="7">
    <source>
        <dbReference type="HAMAP-Rule" id="MF_00108"/>
    </source>
</evidence>
<comment type="pathway">
    <text evidence="2 7">Isoprenoid biosynthesis; isopentenyl diphosphate biosynthesis via DXP pathway; isopentenyl diphosphate from 1-deoxy-D-xylulose 5-phosphate: step 2/6.</text>
</comment>
<dbReference type="EC" id="2.7.7.60" evidence="7"/>
<evidence type="ECO:0000256" key="6">
    <source>
        <dbReference type="ARBA" id="ARBA00023229"/>
    </source>
</evidence>
<dbReference type="AlphaFoldDB" id="S0FL19"/>
<dbReference type="CDD" id="cd02516">
    <property type="entry name" value="CDP-ME_synthetase"/>
    <property type="match status" value="1"/>
</dbReference>
<evidence type="ECO:0000256" key="1">
    <source>
        <dbReference type="ARBA" id="ARBA00001282"/>
    </source>
</evidence>
<keyword evidence="6 7" id="KW-0414">Isoprene biosynthesis</keyword>
<keyword evidence="9" id="KW-1185">Reference proteome</keyword>
<comment type="caution">
    <text evidence="8">The sequence shown here is derived from an EMBL/GenBank/DDBJ whole genome shotgun (WGS) entry which is preliminary data.</text>
</comment>
<feature type="site" description="Transition state stabilizer" evidence="7">
    <location>
        <position position="29"/>
    </location>
</feature>
<dbReference type="PROSITE" id="PS01295">
    <property type="entry name" value="ISPD"/>
    <property type="match status" value="1"/>
</dbReference>
<comment type="function">
    <text evidence="7">Catalyzes the formation of 4-diphosphocytidyl-2-C-methyl-D-erythritol from CTP and 2-C-methyl-D-erythritol 4-phosphate (MEP).</text>
</comment>
<evidence type="ECO:0000313" key="8">
    <source>
        <dbReference type="EMBL" id="EMS71011.1"/>
    </source>
</evidence>
<dbReference type="Proteomes" id="UP000014155">
    <property type="component" value="Unassembled WGS sequence"/>
</dbReference>
<evidence type="ECO:0000256" key="4">
    <source>
        <dbReference type="ARBA" id="ARBA00022679"/>
    </source>
</evidence>
<dbReference type="InterPro" id="IPR034683">
    <property type="entry name" value="IspD/TarI"/>
</dbReference>
<keyword evidence="4 7" id="KW-0808">Transferase</keyword>
<name>S0FL19_RUMCE</name>
<dbReference type="RefSeq" id="WP_004627270.1">
    <property type="nucleotide sequence ID" value="NZ_AORV01000044.1"/>
</dbReference>
<gene>
    <name evidence="7" type="primary">ispD</name>
    <name evidence="8" type="ORF">CTER_3240</name>
</gene>
<dbReference type="InterPro" id="IPR050088">
    <property type="entry name" value="IspD/TarI_cytidylyltransf_bact"/>
</dbReference>
<dbReference type="PANTHER" id="PTHR32125:SF4">
    <property type="entry name" value="2-C-METHYL-D-ERYTHRITOL 4-PHOSPHATE CYTIDYLYLTRANSFERASE, CHLOROPLASTIC"/>
    <property type="match status" value="1"/>
</dbReference>
<evidence type="ECO:0000256" key="3">
    <source>
        <dbReference type="ARBA" id="ARBA00009789"/>
    </source>
</evidence>
<evidence type="ECO:0000256" key="5">
    <source>
        <dbReference type="ARBA" id="ARBA00022695"/>
    </source>
</evidence>
<evidence type="ECO:0000313" key="9">
    <source>
        <dbReference type="Proteomes" id="UP000014155"/>
    </source>
</evidence>
<dbReference type="InterPro" id="IPR029044">
    <property type="entry name" value="Nucleotide-diphossugar_trans"/>
</dbReference>
<feature type="site" description="Positions MEP for the nucleophilic attack" evidence="7">
    <location>
        <position position="225"/>
    </location>
</feature>
<dbReference type="GO" id="GO:0050518">
    <property type="term" value="F:2-C-methyl-D-erythritol 4-phosphate cytidylyltransferase activity"/>
    <property type="evidence" value="ECO:0007669"/>
    <property type="project" value="UniProtKB-UniRule"/>
</dbReference>
<comment type="similarity">
    <text evidence="3 7">Belongs to the IspD/TarI cytidylyltransferase family. IspD subfamily.</text>
</comment>
<feature type="site" description="Transition state stabilizer" evidence="7">
    <location>
        <position position="36"/>
    </location>
</feature>
<keyword evidence="5 7" id="KW-0548">Nucleotidyltransferase</keyword>
<dbReference type="SUPFAM" id="SSF53448">
    <property type="entry name" value="Nucleotide-diphospho-sugar transferases"/>
    <property type="match status" value="1"/>
</dbReference>
<dbReference type="InterPro" id="IPR018294">
    <property type="entry name" value="ISPD_synthase_CS"/>
</dbReference>
<dbReference type="Gene3D" id="3.90.550.10">
    <property type="entry name" value="Spore Coat Polysaccharide Biosynthesis Protein SpsA, Chain A"/>
    <property type="match status" value="1"/>
</dbReference>
<dbReference type="PANTHER" id="PTHR32125">
    <property type="entry name" value="2-C-METHYL-D-ERYTHRITOL 4-PHOSPHATE CYTIDYLYLTRANSFERASE, CHLOROPLASTIC"/>
    <property type="match status" value="1"/>
</dbReference>
<dbReference type="Pfam" id="PF01128">
    <property type="entry name" value="IspD"/>
    <property type="match status" value="1"/>
</dbReference>
<protein>
    <recommendedName>
        <fullName evidence="7">2-C-methyl-D-erythritol 4-phosphate cytidylyltransferase</fullName>
        <ecNumber evidence="7">2.7.7.60</ecNumber>
    </recommendedName>
    <alternativeName>
        <fullName evidence="7">4-diphosphocytidyl-2C-methyl-D-erythritol synthase</fullName>
    </alternativeName>
    <alternativeName>
        <fullName evidence="7">MEP cytidylyltransferase</fullName>
        <shortName evidence="7">MCT</shortName>
    </alternativeName>
</protein>
<feature type="site" description="Positions MEP for the nucleophilic attack" evidence="7">
    <location>
        <position position="169"/>
    </location>
</feature>
<dbReference type="EMBL" id="AORV01000044">
    <property type="protein sequence ID" value="EMS71011.1"/>
    <property type="molecule type" value="Genomic_DNA"/>
</dbReference>
<dbReference type="NCBIfam" id="TIGR00453">
    <property type="entry name" value="ispD"/>
    <property type="match status" value="1"/>
</dbReference>
<dbReference type="UniPathway" id="UPA00056">
    <property type="reaction ID" value="UER00093"/>
</dbReference>
<organism evidence="8 9">
    <name type="scientific">Ruminiclostridium cellobioparum subsp. termitidis CT1112</name>
    <dbReference type="NCBI Taxonomy" id="1195236"/>
    <lineage>
        <taxon>Bacteria</taxon>
        <taxon>Bacillati</taxon>
        <taxon>Bacillota</taxon>
        <taxon>Clostridia</taxon>
        <taxon>Eubacteriales</taxon>
        <taxon>Oscillospiraceae</taxon>
        <taxon>Ruminiclostridium</taxon>
    </lineage>
</organism>
<dbReference type="STRING" id="1195236.CTER_3240"/>
<sequence>MEEYYILDIDNRLTGKVAAVITAAGRGTRMHSKINKQYLELGGIPVLARTIAAFQQCSEVDEIIVVINEEDINFCKNNIIERFQFSKVKCLVSGGVQRQDSVYKGLCAIGDNCGIVLIHDGARPFVAVENISESINAARKFGACGIGVRVKDTIKISGPDGFVASTPDRSFLWSIQTPQCFDYGLIMRAHETAVQNNYTGTDDMVLVEKLGIPVKILEGSYNNIKITTPEDLIIGESILTNL</sequence>
<dbReference type="eggNOG" id="COG1211">
    <property type="taxonomic scope" value="Bacteria"/>
</dbReference>